<dbReference type="Pfam" id="PF18011">
    <property type="entry name" value="Catalase_C"/>
    <property type="match status" value="1"/>
</dbReference>
<dbReference type="PRINTS" id="PR00067">
    <property type="entry name" value="CATALASE"/>
</dbReference>
<evidence type="ECO:0000256" key="2">
    <source>
        <dbReference type="ARBA" id="ARBA00002974"/>
    </source>
</evidence>
<evidence type="ECO:0000259" key="13">
    <source>
        <dbReference type="SMART" id="SM01060"/>
    </source>
</evidence>
<keyword evidence="10 11" id="KW-0376">Hydrogen peroxide</keyword>
<keyword evidence="15" id="KW-1185">Reference proteome</keyword>
<dbReference type="GO" id="GO:0004096">
    <property type="term" value="F:catalase activity"/>
    <property type="evidence" value="ECO:0007669"/>
    <property type="project" value="UniProtKB-EC"/>
</dbReference>
<dbReference type="InterPro" id="IPR018028">
    <property type="entry name" value="Catalase"/>
</dbReference>
<dbReference type="Pfam" id="PF00199">
    <property type="entry name" value="Catalase"/>
    <property type="match status" value="1"/>
</dbReference>
<dbReference type="PANTHER" id="PTHR42821:SF1">
    <property type="entry name" value="CATALASE-B"/>
    <property type="match status" value="1"/>
</dbReference>
<dbReference type="SUPFAM" id="SSF52317">
    <property type="entry name" value="Class I glutamine amidotransferase-like"/>
    <property type="match status" value="1"/>
</dbReference>
<evidence type="ECO:0000256" key="9">
    <source>
        <dbReference type="ARBA" id="ARBA00023004"/>
    </source>
</evidence>
<dbReference type="InterPro" id="IPR043156">
    <property type="entry name" value="Catalase_clade2_helical"/>
</dbReference>
<dbReference type="Proteomes" id="UP001056201">
    <property type="component" value="Chromosome 1"/>
</dbReference>
<comment type="cofactor">
    <cofactor evidence="1 11">
        <name>heme</name>
        <dbReference type="ChEBI" id="CHEBI:30413"/>
    </cofactor>
</comment>
<dbReference type="InterPro" id="IPR020835">
    <property type="entry name" value="Catalase_sf"/>
</dbReference>
<evidence type="ECO:0000256" key="5">
    <source>
        <dbReference type="ARBA" id="ARBA00022559"/>
    </source>
</evidence>
<dbReference type="PROSITE" id="PS51402">
    <property type="entry name" value="CATALASE_3"/>
    <property type="match status" value="1"/>
</dbReference>
<proteinExistence type="inferred from homology"/>
<dbReference type="CDD" id="cd03132">
    <property type="entry name" value="GATase1_catalase"/>
    <property type="match status" value="1"/>
</dbReference>
<evidence type="ECO:0000313" key="15">
    <source>
        <dbReference type="Proteomes" id="UP001056201"/>
    </source>
</evidence>
<dbReference type="InterPro" id="IPR011614">
    <property type="entry name" value="Catalase_core"/>
</dbReference>
<evidence type="ECO:0000256" key="12">
    <source>
        <dbReference type="RuleBase" id="RU000498"/>
    </source>
</evidence>
<dbReference type="InterPro" id="IPR029062">
    <property type="entry name" value="Class_I_gatase-like"/>
</dbReference>
<dbReference type="RefSeq" id="WP_250196105.1">
    <property type="nucleotide sequence ID" value="NZ_CP097635.1"/>
</dbReference>
<keyword evidence="5 11" id="KW-0575">Peroxidase</keyword>
<keyword evidence="7 11" id="KW-0479">Metal-binding</keyword>
<evidence type="ECO:0000256" key="4">
    <source>
        <dbReference type="ARBA" id="ARBA00012314"/>
    </source>
</evidence>
<comment type="catalytic activity">
    <reaction evidence="11 12">
        <text>2 H2O2 = O2 + 2 H2O</text>
        <dbReference type="Rhea" id="RHEA:20309"/>
        <dbReference type="ChEBI" id="CHEBI:15377"/>
        <dbReference type="ChEBI" id="CHEBI:15379"/>
        <dbReference type="ChEBI" id="CHEBI:16240"/>
        <dbReference type="EC" id="1.11.1.6"/>
    </reaction>
</comment>
<keyword evidence="6 11" id="KW-0349">Heme</keyword>
<dbReference type="InterPro" id="IPR024708">
    <property type="entry name" value="Catalase_AS"/>
</dbReference>
<name>A0ABY4S778_AQUTE</name>
<evidence type="ECO:0000256" key="6">
    <source>
        <dbReference type="ARBA" id="ARBA00022617"/>
    </source>
</evidence>
<dbReference type="Pfam" id="PF06628">
    <property type="entry name" value="Catalase-rel"/>
    <property type="match status" value="1"/>
</dbReference>
<keyword evidence="9 11" id="KW-0408">Iron</keyword>
<dbReference type="EMBL" id="CP097635">
    <property type="protein sequence ID" value="URI07877.1"/>
    <property type="molecule type" value="Genomic_DNA"/>
</dbReference>
<keyword evidence="8 11" id="KW-0560">Oxidoreductase</keyword>
<dbReference type="PROSITE" id="PS00437">
    <property type="entry name" value="CATALASE_1"/>
    <property type="match status" value="1"/>
</dbReference>
<dbReference type="Gene3D" id="2.40.180.10">
    <property type="entry name" value="Catalase core domain"/>
    <property type="match status" value="1"/>
</dbReference>
<gene>
    <name evidence="14" type="ORF">MW290_04625</name>
</gene>
<dbReference type="SUPFAM" id="SSF56634">
    <property type="entry name" value="Heme-dependent catalase-like"/>
    <property type="match status" value="1"/>
</dbReference>
<evidence type="ECO:0000256" key="10">
    <source>
        <dbReference type="ARBA" id="ARBA00023324"/>
    </source>
</evidence>
<evidence type="ECO:0000256" key="11">
    <source>
        <dbReference type="PIRNR" id="PIRNR038927"/>
    </source>
</evidence>
<reference evidence="14" key="1">
    <citation type="submission" date="2022-05" db="EMBL/GenBank/DDBJ databases">
        <title>An RpoN-dependent PEP-CTERM gene is involved in floc formation of an Aquincola tertiaricarbonis strain.</title>
        <authorList>
            <person name="Qiu D."/>
            <person name="Xia M."/>
        </authorList>
    </citation>
    <scope>NUCLEOTIDE SEQUENCE</scope>
    <source>
        <strain evidence="14">RN12</strain>
    </source>
</reference>
<comment type="function">
    <text evidence="2 11">Decomposes hydrogen peroxide into water and oxygen; serves to protect cells from the toxic effects of hydrogen peroxide.</text>
</comment>
<sequence length="689" mass="74528">MASETTVDAGQQLTSNQGLKIADNQNTLKAGVRGPSLLEDQLFREKMTAFDHERIPERVVHARGAAAHGYFQVYEPMSRWTRAGFLNDPRARTPVFVRFSTVAGSRGSADTARDVRGFAVKFYTQEGNFDLVGNNIPVFFIQDAIKFPDLVHAAKPEADKEIPQASTAHDTFWDFISLMPESTHMIMWVMSDRAIPRSYRMMEGFGVHSFRFIDARGTSRFVKFHWKPLNNGVHGLAWDEALKLGGMDPDFHRRDLADAIDAGAFPEWELGVQVVEEADAERLGFDLLDATKIIPEELVPVRPIGKMVLNRNPDNYFAETEQVAYHVGNLVPGIDVSEDPLLQGRMFSYVDTQLTRLGGPNFHEIPINRAVVPVHNMNRDGFHRQTISKGRINYEPSSIDAPAIKEVPAAQGGFASAAVPVSGTKLRKRSESFGDHYSQATLFWQSQTPVEQQHIVEALQFELGKVAVPAVRQRMLANLVNVDTGLAARVAEVLGQPVPPASPRTPARRYAPSPALSMIRRNNPKSIAGRQVAVLAAPGVDAAGLEAMKAALLSAGAKVKVLSTRLGAVRDAAGGSVPVDHLIVTMPSVVFDAVMVPGGAASAAALKGSADAVHFVREAFKHAKPIAGLGEASDFLSAAGVLPAQAPGTRRPGITLGDAASAATLAPAFIADIAVHRHWDRGGKDVVAA</sequence>
<dbReference type="InterPro" id="IPR024712">
    <property type="entry name" value="Catalase_clade2"/>
</dbReference>
<accession>A0ABY4S778</accession>
<dbReference type="PIRSF" id="PIRSF038927">
    <property type="entry name" value="Catalase_clade2"/>
    <property type="match status" value="1"/>
</dbReference>
<evidence type="ECO:0000256" key="3">
    <source>
        <dbReference type="ARBA" id="ARBA00010660"/>
    </source>
</evidence>
<dbReference type="InterPro" id="IPR002226">
    <property type="entry name" value="Catalase_haem_BS"/>
</dbReference>
<dbReference type="InterPro" id="IPR041399">
    <property type="entry name" value="Catalase_large_C"/>
</dbReference>
<evidence type="ECO:0000313" key="14">
    <source>
        <dbReference type="EMBL" id="URI07877.1"/>
    </source>
</evidence>
<evidence type="ECO:0000256" key="1">
    <source>
        <dbReference type="ARBA" id="ARBA00001971"/>
    </source>
</evidence>
<protein>
    <recommendedName>
        <fullName evidence="4 11">Catalase</fullName>
        <ecNumber evidence="4 11">1.11.1.6</ecNumber>
    </recommendedName>
</protein>
<evidence type="ECO:0000256" key="8">
    <source>
        <dbReference type="ARBA" id="ARBA00023002"/>
    </source>
</evidence>
<dbReference type="Gene3D" id="3.40.50.880">
    <property type="match status" value="1"/>
</dbReference>
<dbReference type="InterPro" id="IPR010582">
    <property type="entry name" value="Catalase_immune_responsive"/>
</dbReference>
<evidence type="ECO:0000256" key="7">
    <source>
        <dbReference type="ARBA" id="ARBA00022723"/>
    </source>
</evidence>
<comment type="similarity">
    <text evidence="3">Belongs to the catalase family. HPII subfamily.</text>
</comment>
<dbReference type="SMART" id="SM01060">
    <property type="entry name" value="Catalase"/>
    <property type="match status" value="1"/>
</dbReference>
<organism evidence="14 15">
    <name type="scientific">Aquincola tertiaricarbonis</name>
    <dbReference type="NCBI Taxonomy" id="391953"/>
    <lineage>
        <taxon>Bacteria</taxon>
        <taxon>Pseudomonadati</taxon>
        <taxon>Pseudomonadota</taxon>
        <taxon>Betaproteobacteria</taxon>
        <taxon>Burkholderiales</taxon>
        <taxon>Sphaerotilaceae</taxon>
        <taxon>Aquincola</taxon>
    </lineage>
</organism>
<dbReference type="EC" id="1.11.1.6" evidence="4 11"/>
<dbReference type="Gene3D" id="1.20.1370.20">
    <property type="match status" value="1"/>
</dbReference>
<feature type="domain" description="Catalase core" evidence="13">
    <location>
        <begin position="14"/>
        <end position="403"/>
    </location>
</feature>
<dbReference type="PROSITE" id="PS00438">
    <property type="entry name" value="CATALASE_2"/>
    <property type="match status" value="1"/>
</dbReference>
<dbReference type="PANTHER" id="PTHR42821">
    <property type="entry name" value="CATALASE"/>
    <property type="match status" value="1"/>
</dbReference>